<evidence type="ECO:0000256" key="3">
    <source>
        <dbReference type="SAM" id="Phobius"/>
    </source>
</evidence>
<dbReference type="SMART" id="SM00267">
    <property type="entry name" value="GGDEF"/>
    <property type="match status" value="1"/>
</dbReference>
<dbReference type="NCBIfam" id="TIGR00254">
    <property type="entry name" value="GGDEF"/>
    <property type="match status" value="1"/>
</dbReference>
<name>A0A7Z0N9I2_9GAMM</name>
<dbReference type="PROSITE" id="PS50887">
    <property type="entry name" value="GGDEF"/>
    <property type="match status" value="1"/>
</dbReference>
<keyword evidence="6" id="KW-1185">Reference proteome</keyword>
<dbReference type="GO" id="GO:0052621">
    <property type="term" value="F:diguanylate cyclase activity"/>
    <property type="evidence" value="ECO:0007669"/>
    <property type="project" value="UniProtKB-EC"/>
</dbReference>
<dbReference type="EMBL" id="JACCGK010000015">
    <property type="protein sequence ID" value="NYT74065.1"/>
    <property type="molecule type" value="Genomic_DNA"/>
</dbReference>
<evidence type="ECO:0000256" key="1">
    <source>
        <dbReference type="ARBA" id="ARBA00012528"/>
    </source>
</evidence>
<comment type="catalytic activity">
    <reaction evidence="2">
        <text>2 GTP = 3',3'-c-di-GMP + 2 diphosphate</text>
        <dbReference type="Rhea" id="RHEA:24898"/>
        <dbReference type="ChEBI" id="CHEBI:33019"/>
        <dbReference type="ChEBI" id="CHEBI:37565"/>
        <dbReference type="ChEBI" id="CHEBI:58805"/>
        <dbReference type="EC" id="2.7.7.65"/>
    </reaction>
</comment>
<dbReference type="InterPro" id="IPR029787">
    <property type="entry name" value="Nucleotide_cyclase"/>
</dbReference>
<dbReference type="GO" id="GO:0043709">
    <property type="term" value="P:cell adhesion involved in single-species biofilm formation"/>
    <property type="evidence" value="ECO:0007669"/>
    <property type="project" value="TreeGrafter"/>
</dbReference>
<feature type="transmembrane region" description="Helical" evidence="3">
    <location>
        <begin position="183"/>
        <end position="201"/>
    </location>
</feature>
<accession>A0A7Z0N9I2</accession>
<feature type="transmembrane region" description="Helical" evidence="3">
    <location>
        <begin position="25"/>
        <end position="45"/>
    </location>
</feature>
<evidence type="ECO:0000256" key="2">
    <source>
        <dbReference type="ARBA" id="ARBA00034247"/>
    </source>
</evidence>
<sequence length="383" mass="43342">MVTSKTRPVAQPTVRPRPLARQHRYFTWLSLSLMSFLALMVLIVYESRWVYPEIQGYFSQTGSLTGQQLSTRARVYLQNAQSELLSDQAEQDALDAATLDIDLAYGLTDVHIYRREYTCAEPSLKELDRLAALFVTRGIDRVAAAMALFAPIQCLTYIEMNQLDRRGAAINDFSESTRQHSQVLTYSSLLIFVMGLAFWWLHERQLKRTDRATQETFEWIKRAMRDPLTGIGNRSALHHDVLAQQHQSLGLILVDIDFFKQYNDAYGHPQGDTLLRQLATLIGETLNDEAQLYRLGGDEFAALLHCPNTDTLKRYCRQLIEGLREAGFAHPAHPDQKGVTLSVGGSCFVADEATFPNAYEAADKALYRVKAMGRDGWQVTEDA</sequence>
<keyword evidence="3" id="KW-0472">Membrane</keyword>
<comment type="caution">
    <text evidence="5">The sequence shown here is derived from an EMBL/GenBank/DDBJ whole genome shotgun (WGS) entry which is preliminary data.</text>
</comment>
<dbReference type="InterPro" id="IPR050469">
    <property type="entry name" value="Diguanylate_Cyclase"/>
</dbReference>
<evidence type="ECO:0000313" key="6">
    <source>
        <dbReference type="Proteomes" id="UP000520876"/>
    </source>
</evidence>
<dbReference type="AlphaFoldDB" id="A0A7Z0N9I2"/>
<dbReference type="PANTHER" id="PTHR45138:SF9">
    <property type="entry name" value="DIGUANYLATE CYCLASE DGCM-RELATED"/>
    <property type="match status" value="1"/>
</dbReference>
<dbReference type="Gene3D" id="3.30.70.270">
    <property type="match status" value="1"/>
</dbReference>
<dbReference type="CDD" id="cd01949">
    <property type="entry name" value="GGDEF"/>
    <property type="match status" value="1"/>
</dbReference>
<dbReference type="GO" id="GO:1902201">
    <property type="term" value="P:negative regulation of bacterial-type flagellum-dependent cell motility"/>
    <property type="evidence" value="ECO:0007669"/>
    <property type="project" value="TreeGrafter"/>
</dbReference>
<dbReference type="Pfam" id="PF00990">
    <property type="entry name" value="GGDEF"/>
    <property type="match status" value="1"/>
</dbReference>
<dbReference type="Proteomes" id="UP000520876">
    <property type="component" value="Unassembled WGS sequence"/>
</dbReference>
<evidence type="ECO:0000259" key="4">
    <source>
        <dbReference type="PROSITE" id="PS50887"/>
    </source>
</evidence>
<reference evidence="5 6" key="1">
    <citation type="submission" date="2020-07" db="EMBL/GenBank/DDBJ databases">
        <title>Halomonas sp. QX-2 draft genome sequence.</title>
        <authorList>
            <person name="Qiu X."/>
        </authorList>
    </citation>
    <scope>NUCLEOTIDE SEQUENCE [LARGE SCALE GENOMIC DNA]</scope>
    <source>
        <strain evidence="5 6">QX-2</strain>
    </source>
</reference>
<evidence type="ECO:0000313" key="5">
    <source>
        <dbReference type="EMBL" id="NYT74065.1"/>
    </source>
</evidence>
<dbReference type="SUPFAM" id="SSF55073">
    <property type="entry name" value="Nucleotide cyclase"/>
    <property type="match status" value="1"/>
</dbReference>
<gene>
    <name evidence="5" type="ORF">HZU72_16755</name>
</gene>
<feature type="domain" description="GGDEF" evidence="4">
    <location>
        <begin position="247"/>
        <end position="382"/>
    </location>
</feature>
<dbReference type="InterPro" id="IPR000160">
    <property type="entry name" value="GGDEF_dom"/>
</dbReference>
<keyword evidence="3" id="KW-0812">Transmembrane</keyword>
<organism evidence="5 6">
    <name type="scientific">Vreelandella sedimenti</name>
    <dbReference type="NCBI Taxonomy" id="2729618"/>
    <lineage>
        <taxon>Bacteria</taxon>
        <taxon>Pseudomonadati</taxon>
        <taxon>Pseudomonadota</taxon>
        <taxon>Gammaproteobacteria</taxon>
        <taxon>Oceanospirillales</taxon>
        <taxon>Halomonadaceae</taxon>
        <taxon>Vreelandella</taxon>
    </lineage>
</organism>
<dbReference type="InterPro" id="IPR043128">
    <property type="entry name" value="Rev_trsase/Diguanyl_cyclase"/>
</dbReference>
<dbReference type="EC" id="2.7.7.65" evidence="1"/>
<proteinExistence type="predicted"/>
<dbReference type="GO" id="GO:0005886">
    <property type="term" value="C:plasma membrane"/>
    <property type="evidence" value="ECO:0007669"/>
    <property type="project" value="TreeGrafter"/>
</dbReference>
<protein>
    <recommendedName>
        <fullName evidence="1">diguanylate cyclase</fullName>
        <ecNumber evidence="1">2.7.7.65</ecNumber>
    </recommendedName>
</protein>
<keyword evidence="3" id="KW-1133">Transmembrane helix</keyword>
<dbReference type="PANTHER" id="PTHR45138">
    <property type="entry name" value="REGULATORY COMPONENTS OF SENSORY TRANSDUCTION SYSTEM"/>
    <property type="match status" value="1"/>
</dbReference>